<organism evidence="2 3">
    <name type="scientific">Cinara cedri</name>
    <dbReference type="NCBI Taxonomy" id="506608"/>
    <lineage>
        <taxon>Eukaryota</taxon>
        <taxon>Metazoa</taxon>
        <taxon>Ecdysozoa</taxon>
        <taxon>Arthropoda</taxon>
        <taxon>Hexapoda</taxon>
        <taxon>Insecta</taxon>
        <taxon>Pterygota</taxon>
        <taxon>Neoptera</taxon>
        <taxon>Paraneoptera</taxon>
        <taxon>Hemiptera</taxon>
        <taxon>Sternorrhyncha</taxon>
        <taxon>Aphidomorpha</taxon>
        <taxon>Aphidoidea</taxon>
        <taxon>Aphididae</taxon>
        <taxon>Lachninae</taxon>
        <taxon>Cinara</taxon>
    </lineage>
</organism>
<proteinExistence type="predicted"/>
<dbReference type="Proteomes" id="UP000325440">
    <property type="component" value="Unassembled WGS sequence"/>
</dbReference>
<keyword evidence="3" id="KW-1185">Reference proteome</keyword>
<dbReference type="EMBL" id="CABPRJ010000024">
    <property type="protein sequence ID" value="VVC26059.1"/>
    <property type="molecule type" value="Genomic_DNA"/>
</dbReference>
<feature type="domain" description="DUF8207" evidence="1">
    <location>
        <begin position="67"/>
        <end position="115"/>
    </location>
</feature>
<reference evidence="2 3" key="1">
    <citation type="submission" date="2019-08" db="EMBL/GenBank/DDBJ databases">
        <authorList>
            <person name="Alioto T."/>
            <person name="Alioto T."/>
            <person name="Gomez Garrido J."/>
        </authorList>
    </citation>
    <scope>NUCLEOTIDE SEQUENCE [LARGE SCALE GENOMIC DNA]</scope>
</reference>
<accession>A0A5E4M451</accession>
<protein>
    <recommendedName>
        <fullName evidence="1">DUF8207 domain-containing protein</fullName>
    </recommendedName>
</protein>
<gene>
    <name evidence="2" type="ORF">CINCED_3A014554</name>
</gene>
<sequence length="116" mass="13788">MKRGVIDTEYLFNEAFKPIIDSLNLIADKKKGQNIQSLKGEEDNNLHKTSVHQFTHFFEILPEHRIYDKTYYEKDNKKLQIGEYPVEFVGDSVIVVDNHKYNWTYGLWSLLSEKKY</sequence>
<dbReference type="Pfam" id="PF26634">
    <property type="entry name" value="DUF8207"/>
    <property type="match status" value="1"/>
</dbReference>
<evidence type="ECO:0000259" key="1">
    <source>
        <dbReference type="Pfam" id="PF26634"/>
    </source>
</evidence>
<evidence type="ECO:0000313" key="2">
    <source>
        <dbReference type="EMBL" id="VVC26059.1"/>
    </source>
</evidence>
<evidence type="ECO:0000313" key="3">
    <source>
        <dbReference type="Proteomes" id="UP000325440"/>
    </source>
</evidence>
<name>A0A5E4M451_9HEMI</name>
<dbReference type="AlphaFoldDB" id="A0A5E4M451"/>
<dbReference type="InterPro" id="IPR058520">
    <property type="entry name" value="DUF8207"/>
</dbReference>
<dbReference type="OrthoDB" id="6605260at2759"/>